<dbReference type="Proteomes" id="UP000007843">
    <property type="component" value="Chromosome"/>
</dbReference>
<dbReference type="PATRIC" id="fig|1006551.4.peg.5214"/>
<dbReference type="KEGG" id="kox:KOX_25960"/>
<reference evidence="1 2" key="1">
    <citation type="journal article" date="2012" name="J. Bacteriol.">
        <title>Complete genome sequence of Klebsiella oxytoca KCTC 1686, used in production of 2,3-butanediol.</title>
        <authorList>
            <person name="Shin S.H."/>
            <person name="Kim S."/>
            <person name="Kim J.Y."/>
            <person name="Lee S."/>
            <person name="Um Y."/>
            <person name="Oh M.K."/>
            <person name="Kim Y.R."/>
            <person name="Lee J."/>
            <person name="Yang K.S."/>
        </authorList>
    </citation>
    <scope>NUCLEOTIDE SEQUENCE [LARGE SCALE GENOMIC DNA]</scope>
    <source>
        <strain evidence="2">ATCC 8724 / DSM 4798 / JCM 20051 / NBRC 3318 / NRRL B-199 / KCTC 1686</strain>
    </source>
</reference>
<proteinExistence type="predicted"/>
<dbReference type="PROSITE" id="PS51257">
    <property type="entry name" value="PROKAR_LIPOPROTEIN"/>
    <property type="match status" value="1"/>
</dbReference>
<evidence type="ECO:0000313" key="2">
    <source>
        <dbReference type="Proteomes" id="UP000007843"/>
    </source>
</evidence>
<name>A0A0H3HHC0_KLEM8</name>
<organism evidence="1 2">
    <name type="scientific">Klebsiella michiganensis (strain ATCC 8724 / DSM 4798 / JCM 20051 / NBRC 3318 / NRRL B-199 / KCTC 1686 / BUCSAV 143 / CCM 1901)</name>
    <dbReference type="NCBI Taxonomy" id="1006551"/>
    <lineage>
        <taxon>Bacteria</taxon>
        <taxon>Pseudomonadati</taxon>
        <taxon>Pseudomonadota</taxon>
        <taxon>Gammaproteobacteria</taxon>
        <taxon>Enterobacterales</taxon>
        <taxon>Enterobacteriaceae</taxon>
        <taxon>Klebsiella/Raoultella group</taxon>
        <taxon>Klebsiella</taxon>
    </lineage>
</organism>
<evidence type="ECO:0000313" key="1">
    <source>
        <dbReference type="EMBL" id="AEX06903.1"/>
    </source>
</evidence>
<sequence>MKITKFAACIVMVLLLSGCTAILWGGNKVSGSHRVNVMKMQDSVTDIFQYENISASVVQDKTNIPLIIPSEGIAFLGERNVYILTRGADELLSLNKLTDKIPLIADKEENTLKLQLARSVKGDAIFRFKDSLRVWVNKSEGELSEYDIDVIKHSGFQNSKGGYWKDVNIEGVVLPRKSLNYTFTNTESLGRKYKVEFYATDNETDFYPKNLATNIVLTPVALAADIVFFPVSLTFLRLIIGQQH</sequence>
<protein>
    <recommendedName>
        <fullName evidence="3">Lipoprotein</fullName>
    </recommendedName>
</protein>
<dbReference type="EMBL" id="CP003218">
    <property type="protein sequence ID" value="AEX06903.1"/>
    <property type="molecule type" value="Genomic_DNA"/>
</dbReference>
<gene>
    <name evidence="1" type="ordered locus">KOX_25960</name>
</gene>
<dbReference type="RefSeq" id="WP_014230188.1">
    <property type="nucleotide sequence ID" value="NC_016612.1"/>
</dbReference>
<accession>A0A0H3HHC0</accession>
<dbReference type="HOGENOM" id="CLU_097539_0_0_6"/>
<evidence type="ECO:0008006" key="3">
    <source>
        <dbReference type="Google" id="ProtNLM"/>
    </source>
</evidence>
<dbReference type="AlphaFoldDB" id="A0A0H3HHC0"/>